<dbReference type="PANTHER" id="PTHR12219">
    <property type="entry name" value="NADH-UBIQUINONE OXIDOREDUCTASE"/>
    <property type="match status" value="1"/>
</dbReference>
<dbReference type="Proteomes" id="UP000270296">
    <property type="component" value="Unassembled WGS sequence"/>
</dbReference>
<evidence type="ECO:0000256" key="5">
    <source>
        <dbReference type="ARBA" id="ARBA00022792"/>
    </source>
</evidence>
<sequence length="114" mass="12787">MTYCHERCCSTADGFANLPSTVVFEAGVEPKQKKYSAFIKPEGLKPSTVAVDFAVDDVGCISGIPEEHIVTRTAHIFKPAKYATQAGTNHTHRWKIEFDNRERWESPLIGWCSK</sequence>
<dbReference type="PANTHER" id="PTHR12219:SF8">
    <property type="entry name" value="NADH DEHYDROGENASE [UBIQUINONE] IRON-SULFUR PROTEIN 4, MITOCHONDRIAL"/>
    <property type="match status" value="1"/>
</dbReference>
<keyword evidence="7 10" id="KW-0249">Electron transport</keyword>
<keyword evidence="4 10" id="KW-0679">Respiratory chain</keyword>
<reference evidence="11 12" key="2">
    <citation type="submission" date="2018-11" db="EMBL/GenBank/DDBJ databases">
        <authorList>
            <consortium name="Pathogen Informatics"/>
        </authorList>
    </citation>
    <scope>NUCLEOTIDE SEQUENCE [LARGE SCALE GENOMIC DNA]</scope>
</reference>
<evidence type="ECO:0000256" key="9">
    <source>
        <dbReference type="ARBA" id="ARBA00023136"/>
    </source>
</evidence>
<evidence type="ECO:0000313" key="11">
    <source>
        <dbReference type="EMBL" id="VDP34765.1"/>
    </source>
</evidence>
<accession>A0A183J4K3</accession>
<name>A0A183J4K3_9BILA</name>
<evidence type="ECO:0000313" key="13">
    <source>
        <dbReference type="WBParaSite" id="SBAD_0001117701-mRNA-1"/>
    </source>
</evidence>
<keyword evidence="9 10" id="KW-0472">Membrane</keyword>
<evidence type="ECO:0000256" key="8">
    <source>
        <dbReference type="ARBA" id="ARBA00023128"/>
    </source>
</evidence>
<dbReference type="Pfam" id="PF04800">
    <property type="entry name" value="NDUS4"/>
    <property type="match status" value="1"/>
</dbReference>
<evidence type="ECO:0000256" key="2">
    <source>
        <dbReference type="ARBA" id="ARBA00015796"/>
    </source>
</evidence>
<dbReference type="AlphaFoldDB" id="A0A183J4K3"/>
<dbReference type="EMBL" id="UZAM01014588">
    <property type="protein sequence ID" value="VDP34765.1"/>
    <property type="molecule type" value="Genomic_DNA"/>
</dbReference>
<dbReference type="WBParaSite" id="SBAD_0001117701-mRNA-1">
    <property type="protein sequence ID" value="SBAD_0001117701-mRNA-1"/>
    <property type="gene ID" value="SBAD_0001117701"/>
</dbReference>
<keyword evidence="5 10" id="KW-0999">Mitochondrion inner membrane</keyword>
<evidence type="ECO:0000256" key="3">
    <source>
        <dbReference type="ARBA" id="ARBA00022448"/>
    </source>
</evidence>
<comment type="function">
    <text evidence="10">Accessory subunit of the mitochondrial membrane respiratory chain NADH dehydrogenase (Complex I), that is believed not to be involved in catalysis. Complex I functions in the transfer of electrons from NADH to the respiratory chain. The immediate electron acceptor for the enzyme is believed to be ubiquinone.</text>
</comment>
<reference evidence="13" key="1">
    <citation type="submission" date="2016-06" db="UniProtKB">
        <authorList>
            <consortium name="WormBaseParasite"/>
        </authorList>
    </citation>
    <scope>IDENTIFICATION</scope>
</reference>
<proteinExistence type="inferred from homology"/>
<keyword evidence="3 10" id="KW-0813">Transport</keyword>
<dbReference type="GO" id="GO:0005743">
    <property type="term" value="C:mitochondrial inner membrane"/>
    <property type="evidence" value="ECO:0007669"/>
    <property type="project" value="UniProtKB-SubCell"/>
</dbReference>
<keyword evidence="8 10" id="KW-0496">Mitochondrion</keyword>
<dbReference type="OrthoDB" id="3089at2759"/>
<dbReference type="Gene3D" id="3.30.160.190">
    <property type="entry name" value="atu1810 like domain"/>
    <property type="match status" value="1"/>
</dbReference>
<protein>
    <recommendedName>
        <fullName evidence="2 10">NADH dehydrogenase [ubiquinone] iron-sulfur protein 4, mitochondrial</fullName>
    </recommendedName>
</protein>
<evidence type="ECO:0000256" key="6">
    <source>
        <dbReference type="ARBA" id="ARBA00022946"/>
    </source>
</evidence>
<evidence type="ECO:0000256" key="4">
    <source>
        <dbReference type="ARBA" id="ARBA00022660"/>
    </source>
</evidence>
<dbReference type="InterPro" id="IPR006885">
    <property type="entry name" value="NADH_UbQ_FeS_4_mit-like"/>
</dbReference>
<dbReference type="GO" id="GO:0022900">
    <property type="term" value="P:electron transport chain"/>
    <property type="evidence" value="ECO:0007669"/>
    <property type="project" value="InterPro"/>
</dbReference>
<evidence type="ECO:0000256" key="10">
    <source>
        <dbReference type="RuleBase" id="RU367010"/>
    </source>
</evidence>
<dbReference type="InterPro" id="IPR038532">
    <property type="entry name" value="NDUFS4-like_sf"/>
</dbReference>
<organism evidence="13">
    <name type="scientific">Soboliphyme baturini</name>
    <dbReference type="NCBI Taxonomy" id="241478"/>
    <lineage>
        <taxon>Eukaryota</taxon>
        <taxon>Metazoa</taxon>
        <taxon>Ecdysozoa</taxon>
        <taxon>Nematoda</taxon>
        <taxon>Enoplea</taxon>
        <taxon>Dorylaimia</taxon>
        <taxon>Dioctophymatida</taxon>
        <taxon>Dioctophymatoidea</taxon>
        <taxon>Soboliphymatidae</taxon>
        <taxon>Soboliphyme</taxon>
    </lineage>
</organism>
<keyword evidence="6 10" id="KW-0809">Transit peptide</keyword>
<evidence type="ECO:0000256" key="7">
    <source>
        <dbReference type="ARBA" id="ARBA00022982"/>
    </source>
</evidence>
<gene>
    <name evidence="11" type="ORF">SBAD_LOCUS10800</name>
</gene>
<evidence type="ECO:0000256" key="1">
    <source>
        <dbReference type="ARBA" id="ARBA00005882"/>
    </source>
</evidence>
<evidence type="ECO:0000313" key="12">
    <source>
        <dbReference type="Proteomes" id="UP000270296"/>
    </source>
</evidence>
<keyword evidence="12" id="KW-1185">Reference proteome</keyword>
<comment type="subcellular location">
    <subcellularLocation>
        <location evidence="10">Mitochondrion inner membrane</location>
        <topology evidence="10">Peripheral membrane protein</topology>
        <orientation evidence="10">Matrix side</orientation>
    </subcellularLocation>
</comment>
<comment type="similarity">
    <text evidence="1 10">Belongs to the complex I NDUFS4 subunit family.</text>
</comment>